<reference evidence="1 2" key="1">
    <citation type="submission" date="2014-04" db="EMBL/GenBank/DDBJ databases">
        <authorList>
            <consortium name="DOE Joint Genome Institute"/>
            <person name="Kuo A."/>
            <person name="Kohler A."/>
            <person name="Nagy L.G."/>
            <person name="Floudas D."/>
            <person name="Copeland A."/>
            <person name="Barry K.W."/>
            <person name="Cichocki N."/>
            <person name="Veneault-Fourrey C."/>
            <person name="LaButti K."/>
            <person name="Lindquist E.A."/>
            <person name="Lipzen A."/>
            <person name="Lundell T."/>
            <person name="Morin E."/>
            <person name="Murat C."/>
            <person name="Sun H."/>
            <person name="Tunlid A."/>
            <person name="Henrissat B."/>
            <person name="Grigoriev I.V."/>
            <person name="Hibbett D.S."/>
            <person name="Martin F."/>
            <person name="Nordberg H.P."/>
            <person name="Cantor M.N."/>
            <person name="Hua S.X."/>
        </authorList>
    </citation>
    <scope>NUCLEOTIDE SEQUENCE [LARGE SCALE GENOMIC DNA]</scope>
    <source>
        <strain evidence="1 2">Foug A</strain>
    </source>
</reference>
<dbReference type="InParanoid" id="A0A0C3DUM9"/>
<sequence>MLRLHFKSASAFFFNWTTRLGSWSWGGLNSSHPAILSFARRVIDVLAPCTTACSVKYFVLGLVFVSQGLDAECNFRIIVACPLATLAWSAVASKLASRSLEGRKTASHCSHAPGQRHGRSNQVCHISGFPSATL</sequence>
<protein>
    <submittedName>
        <fullName evidence="1">Uncharacterized protein</fullName>
    </submittedName>
</protein>
<evidence type="ECO:0000313" key="2">
    <source>
        <dbReference type="Proteomes" id="UP000053989"/>
    </source>
</evidence>
<dbReference type="AlphaFoldDB" id="A0A0C3DUM9"/>
<dbReference type="Proteomes" id="UP000053989">
    <property type="component" value="Unassembled WGS sequence"/>
</dbReference>
<organism evidence="1 2">
    <name type="scientific">Scleroderma citrinum Foug A</name>
    <dbReference type="NCBI Taxonomy" id="1036808"/>
    <lineage>
        <taxon>Eukaryota</taxon>
        <taxon>Fungi</taxon>
        <taxon>Dikarya</taxon>
        <taxon>Basidiomycota</taxon>
        <taxon>Agaricomycotina</taxon>
        <taxon>Agaricomycetes</taxon>
        <taxon>Agaricomycetidae</taxon>
        <taxon>Boletales</taxon>
        <taxon>Sclerodermatineae</taxon>
        <taxon>Sclerodermataceae</taxon>
        <taxon>Scleroderma</taxon>
    </lineage>
</organism>
<gene>
    <name evidence="1" type="ORF">SCLCIDRAFT_1217331</name>
</gene>
<reference evidence="2" key="2">
    <citation type="submission" date="2015-01" db="EMBL/GenBank/DDBJ databases">
        <title>Evolutionary Origins and Diversification of the Mycorrhizal Mutualists.</title>
        <authorList>
            <consortium name="DOE Joint Genome Institute"/>
            <consortium name="Mycorrhizal Genomics Consortium"/>
            <person name="Kohler A."/>
            <person name="Kuo A."/>
            <person name="Nagy L.G."/>
            <person name="Floudas D."/>
            <person name="Copeland A."/>
            <person name="Barry K.W."/>
            <person name="Cichocki N."/>
            <person name="Veneault-Fourrey C."/>
            <person name="LaButti K."/>
            <person name="Lindquist E.A."/>
            <person name="Lipzen A."/>
            <person name="Lundell T."/>
            <person name="Morin E."/>
            <person name="Murat C."/>
            <person name="Riley R."/>
            <person name="Ohm R."/>
            <person name="Sun H."/>
            <person name="Tunlid A."/>
            <person name="Henrissat B."/>
            <person name="Grigoriev I.V."/>
            <person name="Hibbett D.S."/>
            <person name="Martin F."/>
        </authorList>
    </citation>
    <scope>NUCLEOTIDE SEQUENCE [LARGE SCALE GENOMIC DNA]</scope>
    <source>
        <strain evidence="2">Foug A</strain>
    </source>
</reference>
<dbReference type="EMBL" id="KN822068">
    <property type="protein sequence ID" value="KIM59884.1"/>
    <property type="molecule type" value="Genomic_DNA"/>
</dbReference>
<evidence type="ECO:0000313" key="1">
    <source>
        <dbReference type="EMBL" id="KIM59884.1"/>
    </source>
</evidence>
<name>A0A0C3DUM9_9AGAM</name>
<accession>A0A0C3DUM9</accession>
<dbReference type="HOGENOM" id="CLU_1897458_0_0_1"/>
<keyword evidence="2" id="KW-1185">Reference proteome</keyword>
<proteinExistence type="predicted"/>